<evidence type="ECO:0000313" key="4">
    <source>
        <dbReference type="Proteomes" id="UP001390339"/>
    </source>
</evidence>
<dbReference type="InterPro" id="IPR000182">
    <property type="entry name" value="GNAT_dom"/>
</dbReference>
<accession>A0ABR2J6I7</accession>
<dbReference type="PANTHER" id="PTHR43617:SF34">
    <property type="entry name" value="PUTATIVE-RELATED"/>
    <property type="match status" value="1"/>
</dbReference>
<dbReference type="Gene3D" id="3.40.630.30">
    <property type="match status" value="1"/>
</dbReference>
<dbReference type="Proteomes" id="UP001390339">
    <property type="component" value="Unassembled WGS sequence"/>
</dbReference>
<evidence type="ECO:0000256" key="1">
    <source>
        <dbReference type="SAM" id="MobiDB-lite"/>
    </source>
</evidence>
<keyword evidence="4" id="KW-1185">Reference proteome</keyword>
<organism evidence="3 4">
    <name type="scientific">Apiospora arundinis</name>
    <dbReference type="NCBI Taxonomy" id="335852"/>
    <lineage>
        <taxon>Eukaryota</taxon>
        <taxon>Fungi</taxon>
        <taxon>Dikarya</taxon>
        <taxon>Ascomycota</taxon>
        <taxon>Pezizomycotina</taxon>
        <taxon>Sordariomycetes</taxon>
        <taxon>Xylariomycetidae</taxon>
        <taxon>Amphisphaeriales</taxon>
        <taxon>Apiosporaceae</taxon>
        <taxon>Apiospora</taxon>
    </lineage>
</organism>
<gene>
    <name evidence="3" type="ORF">PGQ11_003922</name>
</gene>
<dbReference type="Pfam" id="PF00583">
    <property type="entry name" value="Acetyltransf_1"/>
    <property type="match status" value="1"/>
</dbReference>
<dbReference type="EMBL" id="JAPCWZ010000003">
    <property type="protein sequence ID" value="KAK8873408.1"/>
    <property type="molecule type" value="Genomic_DNA"/>
</dbReference>
<evidence type="ECO:0000313" key="3">
    <source>
        <dbReference type="EMBL" id="KAK8873408.1"/>
    </source>
</evidence>
<dbReference type="PROSITE" id="PS51186">
    <property type="entry name" value="GNAT"/>
    <property type="match status" value="1"/>
</dbReference>
<feature type="compositionally biased region" description="Polar residues" evidence="1">
    <location>
        <begin position="14"/>
        <end position="25"/>
    </location>
</feature>
<dbReference type="InterPro" id="IPR016181">
    <property type="entry name" value="Acyl_CoA_acyltransferase"/>
</dbReference>
<dbReference type="InterPro" id="IPR050276">
    <property type="entry name" value="MshD_Acetyltransferase"/>
</dbReference>
<evidence type="ECO:0000259" key="2">
    <source>
        <dbReference type="PROSITE" id="PS51186"/>
    </source>
</evidence>
<dbReference type="PANTHER" id="PTHR43617">
    <property type="entry name" value="L-AMINO ACID N-ACETYLTRANSFERASE"/>
    <property type="match status" value="1"/>
</dbReference>
<protein>
    <submittedName>
        <fullName evidence="3">Acyl-CoA N-acyltransferase</fullName>
    </submittedName>
</protein>
<proteinExistence type="predicted"/>
<name>A0ABR2J6I7_9PEZI</name>
<comment type="caution">
    <text evidence="3">The sequence shown here is derived from an EMBL/GenBank/DDBJ whole genome shotgun (WGS) entry which is preliminary data.</text>
</comment>
<feature type="region of interest" description="Disordered" evidence="1">
    <location>
        <begin position="1"/>
        <end position="27"/>
    </location>
</feature>
<sequence>MTVSLDKAADMGPSTVTDAQSTTTKKPQHDIVVEMASIKDVKAMADVGARSFDAMTGGSVPEADLEVFMAANYSDAAMAAELQCPEKLTLVARTQDDDAVVGIIQLVRGETDSCLQGDASEKCCLQKLYVDPSVQGKGVGTKLIVALEERARAEKFKEIWLTVWEENSQAQKLYERLGYRKVGKKGFWLGTCHQNDWVCVKAL</sequence>
<dbReference type="SUPFAM" id="SSF55729">
    <property type="entry name" value="Acyl-CoA N-acyltransferases (Nat)"/>
    <property type="match status" value="1"/>
</dbReference>
<reference evidence="3 4" key="1">
    <citation type="journal article" date="2024" name="IMA Fungus">
        <title>Apiospora arundinis, a panoply of carbohydrate-active enzymes and secondary metabolites.</title>
        <authorList>
            <person name="Sorensen T."/>
            <person name="Petersen C."/>
            <person name="Muurmann A.T."/>
            <person name="Christiansen J.V."/>
            <person name="Brundto M.L."/>
            <person name="Overgaard C.K."/>
            <person name="Boysen A.T."/>
            <person name="Wollenberg R.D."/>
            <person name="Larsen T.O."/>
            <person name="Sorensen J.L."/>
            <person name="Nielsen K.L."/>
            <person name="Sondergaard T.E."/>
        </authorList>
    </citation>
    <scope>NUCLEOTIDE SEQUENCE [LARGE SCALE GENOMIC DNA]</scope>
    <source>
        <strain evidence="3 4">AAU 773</strain>
    </source>
</reference>
<feature type="domain" description="N-acetyltransferase" evidence="2">
    <location>
        <begin position="31"/>
        <end position="203"/>
    </location>
</feature>
<dbReference type="CDD" id="cd04301">
    <property type="entry name" value="NAT_SF"/>
    <property type="match status" value="1"/>
</dbReference>